<dbReference type="AlphaFoldDB" id="A0A0H5QS64"/>
<keyword evidence="2 3" id="KW-0040">ANK repeat</keyword>
<name>A0A0H5QS64_9EUKA</name>
<keyword evidence="1" id="KW-0677">Repeat</keyword>
<dbReference type="EMBL" id="HACM01004075">
    <property type="protein sequence ID" value="CRZ04517.1"/>
    <property type="molecule type" value="Transcribed_RNA"/>
</dbReference>
<feature type="non-terminal residue" evidence="4">
    <location>
        <position position="1"/>
    </location>
</feature>
<dbReference type="SUPFAM" id="SSF48403">
    <property type="entry name" value="Ankyrin repeat"/>
    <property type="match status" value="1"/>
</dbReference>
<dbReference type="GO" id="GO:0010468">
    <property type="term" value="P:regulation of gene expression"/>
    <property type="evidence" value="ECO:0007669"/>
    <property type="project" value="TreeGrafter"/>
</dbReference>
<dbReference type="PRINTS" id="PR01415">
    <property type="entry name" value="ANKYRIN"/>
</dbReference>
<organism evidence="4">
    <name type="scientific">Spongospora subterranea</name>
    <dbReference type="NCBI Taxonomy" id="70186"/>
    <lineage>
        <taxon>Eukaryota</taxon>
        <taxon>Sar</taxon>
        <taxon>Rhizaria</taxon>
        <taxon>Endomyxa</taxon>
        <taxon>Phytomyxea</taxon>
        <taxon>Plasmodiophorida</taxon>
        <taxon>Plasmodiophoridae</taxon>
        <taxon>Spongospora</taxon>
    </lineage>
</organism>
<dbReference type="InterPro" id="IPR002110">
    <property type="entry name" value="Ankyrin_rpt"/>
</dbReference>
<proteinExistence type="predicted"/>
<dbReference type="SMART" id="SM00248">
    <property type="entry name" value="ANK"/>
    <property type="match status" value="3"/>
</dbReference>
<dbReference type="PROSITE" id="PS50088">
    <property type="entry name" value="ANK_REPEAT"/>
    <property type="match status" value="2"/>
</dbReference>
<evidence type="ECO:0000256" key="2">
    <source>
        <dbReference type="ARBA" id="ARBA00023043"/>
    </source>
</evidence>
<dbReference type="Pfam" id="PF12796">
    <property type="entry name" value="Ank_2"/>
    <property type="match status" value="1"/>
</dbReference>
<feature type="non-terminal residue" evidence="4">
    <location>
        <position position="143"/>
    </location>
</feature>
<evidence type="ECO:0000256" key="3">
    <source>
        <dbReference type="PROSITE-ProRule" id="PRU00023"/>
    </source>
</evidence>
<sequence>DRAAIVTILLDSGADPSLHDKYGWTPLHYAALFNLVDIAQILVNCRKPVDINAKILNAKVFNGRTPLHLAVLSTASSAQQFVQSDNMEPNVFRLAMVKFLMNNGADPTLSDDFGRTPFHHAAMHLSVELAEILLDVDDRTDID</sequence>
<dbReference type="PANTHER" id="PTHR24124">
    <property type="entry name" value="ANKYRIN REPEAT FAMILY A"/>
    <property type="match status" value="1"/>
</dbReference>
<dbReference type="Pfam" id="PF13637">
    <property type="entry name" value="Ank_4"/>
    <property type="match status" value="1"/>
</dbReference>
<dbReference type="PANTHER" id="PTHR24124:SF14">
    <property type="entry name" value="CHROMOSOME UNDETERMINED SCAFFOLD_25, WHOLE GENOME SHOTGUN SEQUENCE"/>
    <property type="match status" value="1"/>
</dbReference>
<dbReference type="Gene3D" id="1.25.40.20">
    <property type="entry name" value="Ankyrin repeat-containing domain"/>
    <property type="match status" value="2"/>
</dbReference>
<reference evidence="4" key="1">
    <citation type="submission" date="2015-04" db="EMBL/GenBank/DDBJ databases">
        <title>The genome sequence of the plant pathogenic Rhizarian Plasmodiophora brassicae reveals insights in its biotrophic life cycle and the origin of chitin synthesis.</title>
        <authorList>
            <person name="Schwelm A."/>
            <person name="Fogelqvist J."/>
            <person name="Knaust A."/>
            <person name="Julke S."/>
            <person name="Lilja T."/>
            <person name="Dhandapani V."/>
            <person name="Bonilla-Rosso G."/>
            <person name="Karlsson M."/>
            <person name="Shevchenko A."/>
            <person name="Choi S.R."/>
            <person name="Kim H.G."/>
            <person name="Park J.Y."/>
            <person name="Lim Y.P."/>
            <person name="Ludwig-Muller J."/>
            <person name="Dixelius C."/>
        </authorList>
    </citation>
    <scope>NUCLEOTIDE SEQUENCE</scope>
    <source>
        <tissue evidence="4">Potato root galls</tissue>
    </source>
</reference>
<evidence type="ECO:0000256" key="1">
    <source>
        <dbReference type="ARBA" id="ARBA00022737"/>
    </source>
</evidence>
<accession>A0A0H5QS64</accession>
<feature type="repeat" description="ANK" evidence="3">
    <location>
        <begin position="62"/>
        <end position="112"/>
    </location>
</feature>
<protein>
    <submittedName>
        <fullName evidence="4">Uncharacterized protein</fullName>
    </submittedName>
</protein>
<dbReference type="InterPro" id="IPR036770">
    <property type="entry name" value="Ankyrin_rpt-contain_sf"/>
</dbReference>
<feature type="repeat" description="ANK" evidence="3">
    <location>
        <begin position="22"/>
        <end position="54"/>
    </location>
</feature>
<dbReference type="GO" id="GO:0005634">
    <property type="term" value="C:nucleus"/>
    <property type="evidence" value="ECO:0007669"/>
    <property type="project" value="TreeGrafter"/>
</dbReference>
<evidence type="ECO:0000313" key="4">
    <source>
        <dbReference type="EMBL" id="CRZ04517.1"/>
    </source>
</evidence>